<evidence type="ECO:0000313" key="1">
    <source>
        <dbReference type="EMBL" id="KKL90335.1"/>
    </source>
</evidence>
<organism evidence="1">
    <name type="scientific">marine sediment metagenome</name>
    <dbReference type="NCBI Taxonomy" id="412755"/>
    <lineage>
        <taxon>unclassified sequences</taxon>
        <taxon>metagenomes</taxon>
        <taxon>ecological metagenomes</taxon>
    </lineage>
</organism>
<comment type="caution">
    <text evidence="1">The sequence shown here is derived from an EMBL/GenBank/DDBJ whole genome shotgun (WGS) entry which is preliminary data.</text>
</comment>
<protein>
    <submittedName>
        <fullName evidence="1">Uncharacterized protein</fullName>
    </submittedName>
</protein>
<sequence>GGLATTSGSMAVTNMIADGGDINSGSSGTVTNLTITGGTVDFTVSTVLRTVTTPKLDAPGTMKYDPAVLTLTAKIDSDDAVTLKAS</sequence>
<proteinExistence type="predicted"/>
<dbReference type="EMBL" id="LAZR01020033">
    <property type="protein sequence ID" value="KKL90335.1"/>
    <property type="molecule type" value="Genomic_DNA"/>
</dbReference>
<name>A0A0F9I950_9ZZZZ</name>
<gene>
    <name evidence="1" type="ORF">LCGC14_1905740</name>
</gene>
<dbReference type="AlphaFoldDB" id="A0A0F9I950"/>
<reference evidence="1" key="1">
    <citation type="journal article" date="2015" name="Nature">
        <title>Complex archaea that bridge the gap between prokaryotes and eukaryotes.</title>
        <authorList>
            <person name="Spang A."/>
            <person name="Saw J.H."/>
            <person name="Jorgensen S.L."/>
            <person name="Zaremba-Niedzwiedzka K."/>
            <person name="Martijn J."/>
            <person name="Lind A.E."/>
            <person name="van Eijk R."/>
            <person name="Schleper C."/>
            <person name="Guy L."/>
            <person name="Ettema T.J."/>
        </authorList>
    </citation>
    <scope>NUCLEOTIDE SEQUENCE</scope>
</reference>
<accession>A0A0F9I950</accession>
<feature type="non-terminal residue" evidence="1">
    <location>
        <position position="1"/>
    </location>
</feature>